<name>A0A292PND2_9PEZI</name>
<dbReference type="Proteomes" id="UP001412239">
    <property type="component" value="Unassembled WGS sequence"/>
</dbReference>
<sequence>MMEDVINGRAKKADRVMQNRKNICTKGPMGKLDHQMFGPSVVKRKVGNRAYELQLPAHWSIHPVFNVELLEPYREDANDERSREVPVPKIVDNEPSYVIEAVVDSRWYSNMKAKFPNRFVQYLVSWEGYGAEENSWEPYEMQEGTGLKAMMDFHHRYPHKPR</sequence>
<keyword evidence="4" id="KW-1185">Reference proteome</keyword>
<dbReference type="PROSITE" id="PS50013">
    <property type="entry name" value="CHROMO_2"/>
    <property type="match status" value="1"/>
</dbReference>
<protein>
    <recommendedName>
        <fullName evidence="2">Chromo domain-containing protein</fullName>
    </recommendedName>
</protein>
<comment type="subunit">
    <text evidence="1">Component of the NuA4 histone acetyltransferase complex.</text>
</comment>
<evidence type="ECO:0000313" key="4">
    <source>
        <dbReference type="Proteomes" id="UP001412239"/>
    </source>
</evidence>
<dbReference type="SUPFAM" id="SSF54160">
    <property type="entry name" value="Chromo domain-like"/>
    <property type="match status" value="1"/>
</dbReference>
<evidence type="ECO:0000256" key="1">
    <source>
        <dbReference type="ARBA" id="ARBA00011353"/>
    </source>
</evidence>
<evidence type="ECO:0000259" key="2">
    <source>
        <dbReference type="PROSITE" id="PS50013"/>
    </source>
</evidence>
<dbReference type="Pfam" id="PF24626">
    <property type="entry name" value="SH3_Tf2-1"/>
    <property type="match status" value="1"/>
</dbReference>
<reference evidence="3" key="1">
    <citation type="submission" date="2015-10" db="EMBL/GenBank/DDBJ databases">
        <authorList>
            <person name="Regsiter A."/>
            <person name="william w."/>
        </authorList>
    </citation>
    <scope>NUCLEOTIDE SEQUENCE</scope>
    <source>
        <strain evidence="3">Montdore</strain>
    </source>
</reference>
<feature type="non-terminal residue" evidence="3">
    <location>
        <position position="162"/>
    </location>
</feature>
<dbReference type="Pfam" id="PF00385">
    <property type="entry name" value="Chromo"/>
    <property type="match status" value="1"/>
</dbReference>
<dbReference type="InterPro" id="IPR023780">
    <property type="entry name" value="Chromo_domain"/>
</dbReference>
<organism evidence="3 4">
    <name type="scientific">Tuber aestivum</name>
    <name type="common">summer truffle</name>
    <dbReference type="NCBI Taxonomy" id="59557"/>
    <lineage>
        <taxon>Eukaryota</taxon>
        <taxon>Fungi</taxon>
        <taxon>Dikarya</taxon>
        <taxon>Ascomycota</taxon>
        <taxon>Pezizomycotina</taxon>
        <taxon>Pezizomycetes</taxon>
        <taxon>Pezizales</taxon>
        <taxon>Tuberaceae</taxon>
        <taxon>Tuber</taxon>
    </lineage>
</organism>
<accession>A0A292PND2</accession>
<dbReference type="Gene3D" id="2.40.50.40">
    <property type="match status" value="1"/>
</dbReference>
<dbReference type="SMART" id="SM00298">
    <property type="entry name" value="CHROMO"/>
    <property type="match status" value="1"/>
</dbReference>
<gene>
    <name evidence="3" type="ORF">GSTUAT00007635001</name>
</gene>
<evidence type="ECO:0000313" key="3">
    <source>
        <dbReference type="EMBL" id="CUS08281.1"/>
    </source>
</evidence>
<dbReference type="EMBL" id="LN891141">
    <property type="protein sequence ID" value="CUS08281.1"/>
    <property type="molecule type" value="Genomic_DNA"/>
</dbReference>
<proteinExistence type="predicted"/>
<feature type="domain" description="Chromo" evidence="2">
    <location>
        <begin position="97"/>
        <end position="162"/>
    </location>
</feature>
<dbReference type="AlphaFoldDB" id="A0A292PND2"/>
<dbReference type="InterPro" id="IPR016197">
    <property type="entry name" value="Chromo-like_dom_sf"/>
</dbReference>
<dbReference type="GO" id="GO:0006338">
    <property type="term" value="P:chromatin remodeling"/>
    <property type="evidence" value="ECO:0007669"/>
    <property type="project" value="UniProtKB-ARBA"/>
</dbReference>
<dbReference type="CDD" id="cd00024">
    <property type="entry name" value="CD_CSD"/>
    <property type="match status" value="1"/>
</dbReference>
<dbReference type="InterPro" id="IPR000953">
    <property type="entry name" value="Chromo/chromo_shadow_dom"/>
</dbReference>
<dbReference type="InterPro" id="IPR056924">
    <property type="entry name" value="SH3_Tf2-1"/>
</dbReference>